<dbReference type="InterPro" id="IPR023772">
    <property type="entry name" value="DNA-bd_HTH_TetR-type_CS"/>
</dbReference>
<dbReference type="SUPFAM" id="SSF48498">
    <property type="entry name" value="Tetracyclin repressor-like, C-terminal domain"/>
    <property type="match status" value="1"/>
</dbReference>
<dbReference type="InterPro" id="IPR009057">
    <property type="entry name" value="Homeodomain-like_sf"/>
</dbReference>
<dbReference type="RefSeq" id="WP_108155195.1">
    <property type="nucleotide sequence ID" value="NZ_CP026305.1"/>
</dbReference>
<proteinExistence type="predicted"/>
<evidence type="ECO:0000256" key="3">
    <source>
        <dbReference type="ARBA" id="ARBA00023163"/>
    </source>
</evidence>
<dbReference type="EMBL" id="CP026305">
    <property type="protein sequence ID" value="AVZ77907.1"/>
    <property type="molecule type" value="Genomic_DNA"/>
</dbReference>
<dbReference type="Pfam" id="PF02909">
    <property type="entry name" value="TetR_C_1"/>
    <property type="match status" value="1"/>
</dbReference>
<keyword evidence="6" id="KW-0614">Plasmid</keyword>
<dbReference type="PROSITE" id="PS50977">
    <property type="entry name" value="HTH_TETR_2"/>
    <property type="match status" value="1"/>
</dbReference>
<dbReference type="GO" id="GO:0003700">
    <property type="term" value="F:DNA-binding transcription factor activity"/>
    <property type="evidence" value="ECO:0007669"/>
    <property type="project" value="TreeGrafter"/>
</dbReference>
<dbReference type="Pfam" id="PF00440">
    <property type="entry name" value="TetR_N"/>
    <property type="match status" value="1"/>
</dbReference>
<accession>A0A2R4TFN6</accession>
<dbReference type="GeneID" id="55661104"/>
<organism evidence="6 7">
    <name type="scientific">Streptomyces lunaelactis</name>
    <dbReference type="NCBI Taxonomy" id="1535768"/>
    <lineage>
        <taxon>Bacteria</taxon>
        <taxon>Bacillati</taxon>
        <taxon>Actinomycetota</taxon>
        <taxon>Actinomycetes</taxon>
        <taxon>Kitasatosporales</taxon>
        <taxon>Streptomycetaceae</taxon>
        <taxon>Streptomyces</taxon>
    </lineage>
</organism>
<reference evidence="6 7" key="1">
    <citation type="submission" date="2018-01" db="EMBL/GenBank/DDBJ databases">
        <title>Complete genome sequence of Streptomyces lunaelactis MM109T, a Ferroverdin A producer isolated from cave moonmilk deposits.</title>
        <authorList>
            <person name="Naome A."/>
            <person name="Martinet L."/>
            <person name="Maciejewska M."/>
            <person name="Anderssen S."/>
            <person name="Adam D."/>
            <person name="Tenconi E."/>
            <person name="Deflandre B."/>
            <person name="Arguelles-Arias A."/>
            <person name="Calusinska M."/>
            <person name="Copieters W."/>
            <person name="Karim L."/>
            <person name="Hanikenne M."/>
            <person name="Baurain D."/>
            <person name="van Wezel G."/>
            <person name="Smargiasso N."/>
            <person name="de Pauw E."/>
            <person name="Delfosse P."/>
            <person name="Rigali S."/>
        </authorList>
    </citation>
    <scope>NUCLEOTIDE SEQUENCE [LARGE SCALE GENOMIC DNA]</scope>
    <source>
        <strain evidence="6 7">MM109</strain>
        <plasmid evidence="7">Plasmid pslun1</plasmid>
    </source>
</reference>
<feature type="DNA-binding region" description="H-T-H motif" evidence="4">
    <location>
        <begin position="47"/>
        <end position="66"/>
    </location>
</feature>
<dbReference type="Gene3D" id="1.10.10.60">
    <property type="entry name" value="Homeodomain-like"/>
    <property type="match status" value="1"/>
</dbReference>
<name>A0A2R4TFN6_9ACTN</name>
<gene>
    <name evidence="6" type="ORF">SLUN_38395</name>
</gene>
<evidence type="ECO:0000313" key="6">
    <source>
        <dbReference type="EMBL" id="AVZ77907.1"/>
    </source>
</evidence>
<dbReference type="PANTHER" id="PTHR30055:SF151">
    <property type="entry name" value="TRANSCRIPTIONAL REGULATORY PROTEIN"/>
    <property type="match status" value="1"/>
</dbReference>
<feature type="domain" description="HTH tetR-type" evidence="5">
    <location>
        <begin position="24"/>
        <end position="84"/>
    </location>
</feature>
<dbReference type="PROSITE" id="PS01081">
    <property type="entry name" value="HTH_TETR_1"/>
    <property type="match status" value="1"/>
</dbReference>
<dbReference type="InterPro" id="IPR050109">
    <property type="entry name" value="HTH-type_TetR-like_transc_reg"/>
</dbReference>
<dbReference type="InterPro" id="IPR004111">
    <property type="entry name" value="Repressor_TetR_C"/>
</dbReference>
<dbReference type="SUPFAM" id="SSF46689">
    <property type="entry name" value="Homeodomain-like"/>
    <property type="match status" value="1"/>
</dbReference>
<dbReference type="GO" id="GO:0045892">
    <property type="term" value="P:negative regulation of DNA-templated transcription"/>
    <property type="evidence" value="ECO:0007669"/>
    <property type="project" value="InterPro"/>
</dbReference>
<evidence type="ECO:0000256" key="1">
    <source>
        <dbReference type="ARBA" id="ARBA00023015"/>
    </source>
</evidence>
<dbReference type="AlphaFoldDB" id="A0A2R4TFN6"/>
<keyword evidence="1" id="KW-0805">Transcription regulation</keyword>
<geneLocation type="plasmid" evidence="7">
    <name>pslun1</name>
</geneLocation>
<dbReference type="PANTHER" id="PTHR30055">
    <property type="entry name" value="HTH-TYPE TRANSCRIPTIONAL REGULATOR RUTR"/>
    <property type="match status" value="1"/>
</dbReference>
<dbReference type="Proteomes" id="UP000244201">
    <property type="component" value="Plasmid pSLUN1"/>
</dbReference>
<sequence length="241" mass="26441">MPAKEQVIQSVWTRPRRVRREQPSLSQEQIVAEAIRLLDADGIEALSMRRLGARLNAGATSLYSYVANKDELIELVVDEVYGEMEVPDADDPEGWRSAAARSAQSLRATILRHPWLVSVLGRAGFSSLGPNMMRNTDRMLAVFEAGGYDLDEADHAMKALLAYVVGMGTSEAAWLTALARSGKSQEEWVEGLWPAVEAAAQPYPRLRAWCASRRTGDPMGSSSTDIFSYGLDRLLDGLGKA</sequence>
<keyword evidence="2 4" id="KW-0238">DNA-binding</keyword>
<dbReference type="InterPro" id="IPR036271">
    <property type="entry name" value="Tet_transcr_reg_TetR-rel_C_sf"/>
</dbReference>
<dbReference type="InterPro" id="IPR001647">
    <property type="entry name" value="HTH_TetR"/>
</dbReference>
<evidence type="ECO:0000256" key="4">
    <source>
        <dbReference type="PROSITE-ProRule" id="PRU00335"/>
    </source>
</evidence>
<dbReference type="KEGG" id="slk:SLUN_38395"/>
<dbReference type="OrthoDB" id="3818006at2"/>
<dbReference type="GO" id="GO:0000976">
    <property type="term" value="F:transcription cis-regulatory region binding"/>
    <property type="evidence" value="ECO:0007669"/>
    <property type="project" value="TreeGrafter"/>
</dbReference>
<dbReference type="Gene3D" id="1.10.357.10">
    <property type="entry name" value="Tetracycline Repressor, domain 2"/>
    <property type="match status" value="1"/>
</dbReference>
<evidence type="ECO:0000256" key="2">
    <source>
        <dbReference type="ARBA" id="ARBA00023125"/>
    </source>
</evidence>
<protein>
    <submittedName>
        <fullName evidence="6">TetR family transcriptional regulator</fullName>
    </submittedName>
</protein>
<evidence type="ECO:0000313" key="7">
    <source>
        <dbReference type="Proteomes" id="UP000244201"/>
    </source>
</evidence>
<keyword evidence="3" id="KW-0804">Transcription</keyword>
<keyword evidence="7" id="KW-1185">Reference proteome</keyword>
<evidence type="ECO:0000259" key="5">
    <source>
        <dbReference type="PROSITE" id="PS50977"/>
    </source>
</evidence>